<comment type="caution">
    <text evidence="1">The sequence shown here is derived from an EMBL/GenBank/DDBJ whole genome shotgun (WGS) entry which is preliminary data.</text>
</comment>
<name>A0A916YQ59_9BACL</name>
<dbReference type="Pfam" id="PF01547">
    <property type="entry name" value="SBP_bac_1"/>
    <property type="match status" value="1"/>
</dbReference>
<dbReference type="PANTHER" id="PTHR43649">
    <property type="entry name" value="ARABINOSE-BINDING PROTEIN-RELATED"/>
    <property type="match status" value="1"/>
</dbReference>
<evidence type="ECO:0000313" key="2">
    <source>
        <dbReference type="Proteomes" id="UP000612456"/>
    </source>
</evidence>
<sequence length="141" mass="15589">MNERFMKENPGIKVTYEGMPGNQFSDFIKTRLAARDASDVIMLHPGLKEVVGYGKAGYLLDLSNEVWISNFSPASLNSLRSDDSVYGIPNDMAALGVYYNKEIFAELKLEFPRNWEEFITACEAIHASGITPISIGTTMAG</sequence>
<evidence type="ECO:0000313" key="1">
    <source>
        <dbReference type="EMBL" id="GGD56238.1"/>
    </source>
</evidence>
<accession>A0A916YQ59</accession>
<reference evidence="1" key="1">
    <citation type="journal article" date="2014" name="Int. J. Syst. Evol. Microbiol.">
        <title>Complete genome sequence of Corynebacterium casei LMG S-19264T (=DSM 44701T), isolated from a smear-ripened cheese.</title>
        <authorList>
            <consortium name="US DOE Joint Genome Institute (JGI-PGF)"/>
            <person name="Walter F."/>
            <person name="Albersmeier A."/>
            <person name="Kalinowski J."/>
            <person name="Ruckert C."/>
        </authorList>
    </citation>
    <scope>NUCLEOTIDE SEQUENCE</scope>
    <source>
        <strain evidence="1">CGMCC 1.15178</strain>
    </source>
</reference>
<gene>
    <name evidence="1" type="ORF">GCM10010911_12460</name>
</gene>
<organism evidence="1 2">
    <name type="scientific">Paenibacillus nasutitermitis</name>
    <dbReference type="NCBI Taxonomy" id="1652958"/>
    <lineage>
        <taxon>Bacteria</taxon>
        <taxon>Bacillati</taxon>
        <taxon>Bacillota</taxon>
        <taxon>Bacilli</taxon>
        <taxon>Bacillales</taxon>
        <taxon>Paenibacillaceae</taxon>
        <taxon>Paenibacillus</taxon>
    </lineage>
</organism>
<proteinExistence type="predicted"/>
<dbReference type="AlphaFoldDB" id="A0A916YQ59"/>
<dbReference type="SUPFAM" id="SSF53850">
    <property type="entry name" value="Periplasmic binding protein-like II"/>
    <property type="match status" value="1"/>
</dbReference>
<protein>
    <recommendedName>
        <fullName evidence="3">Extracellular solute-binding protein</fullName>
    </recommendedName>
</protein>
<dbReference type="EMBL" id="BMHP01000001">
    <property type="protein sequence ID" value="GGD56238.1"/>
    <property type="molecule type" value="Genomic_DNA"/>
</dbReference>
<dbReference type="RefSeq" id="WP_188990118.1">
    <property type="nucleotide sequence ID" value="NZ_BMHP01000001.1"/>
</dbReference>
<dbReference type="InterPro" id="IPR006059">
    <property type="entry name" value="SBP"/>
</dbReference>
<dbReference type="InterPro" id="IPR050490">
    <property type="entry name" value="Bact_solute-bd_prot1"/>
</dbReference>
<evidence type="ECO:0008006" key="3">
    <source>
        <dbReference type="Google" id="ProtNLM"/>
    </source>
</evidence>
<keyword evidence="2" id="KW-1185">Reference proteome</keyword>
<reference evidence="1" key="2">
    <citation type="submission" date="2020-09" db="EMBL/GenBank/DDBJ databases">
        <authorList>
            <person name="Sun Q."/>
            <person name="Zhou Y."/>
        </authorList>
    </citation>
    <scope>NUCLEOTIDE SEQUENCE</scope>
    <source>
        <strain evidence="1">CGMCC 1.15178</strain>
    </source>
</reference>
<dbReference type="Gene3D" id="3.40.190.10">
    <property type="entry name" value="Periplasmic binding protein-like II"/>
    <property type="match status" value="2"/>
</dbReference>
<dbReference type="Proteomes" id="UP000612456">
    <property type="component" value="Unassembled WGS sequence"/>
</dbReference>